<organism evidence="1 2">
    <name type="scientific">Rufibacter quisquiliarum</name>
    <dbReference type="NCBI Taxonomy" id="1549639"/>
    <lineage>
        <taxon>Bacteria</taxon>
        <taxon>Pseudomonadati</taxon>
        <taxon>Bacteroidota</taxon>
        <taxon>Cytophagia</taxon>
        <taxon>Cytophagales</taxon>
        <taxon>Hymenobacteraceae</taxon>
        <taxon>Rufibacter</taxon>
    </lineage>
</organism>
<evidence type="ECO:0000313" key="2">
    <source>
        <dbReference type="Proteomes" id="UP000563094"/>
    </source>
</evidence>
<dbReference type="AlphaFoldDB" id="A0A839GTX8"/>
<gene>
    <name evidence="1" type="ORF">FHS90_001952</name>
</gene>
<dbReference type="Proteomes" id="UP000563094">
    <property type="component" value="Unassembled WGS sequence"/>
</dbReference>
<reference evidence="1 2" key="1">
    <citation type="submission" date="2020-08" db="EMBL/GenBank/DDBJ databases">
        <title>Genomic Encyclopedia of Type Strains, Phase IV (KMG-IV): sequencing the most valuable type-strain genomes for metagenomic binning, comparative biology and taxonomic classification.</title>
        <authorList>
            <person name="Goeker M."/>
        </authorList>
    </citation>
    <scope>NUCLEOTIDE SEQUENCE [LARGE SCALE GENOMIC DNA]</scope>
    <source>
        <strain evidence="1 2">DSM 29854</strain>
    </source>
</reference>
<accession>A0A839GTX8</accession>
<name>A0A839GTX8_9BACT</name>
<keyword evidence="2" id="KW-1185">Reference proteome</keyword>
<sequence length="29" mass="3114">MIGQAKTGSDRFSSGVYDQCGRARVRGNP</sequence>
<dbReference type="EMBL" id="JACJIQ010000006">
    <property type="protein sequence ID" value="MBA9077241.1"/>
    <property type="molecule type" value="Genomic_DNA"/>
</dbReference>
<proteinExistence type="predicted"/>
<protein>
    <submittedName>
        <fullName evidence="1">Uncharacterized protein</fullName>
    </submittedName>
</protein>
<comment type="caution">
    <text evidence="1">The sequence shown here is derived from an EMBL/GenBank/DDBJ whole genome shotgun (WGS) entry which is preliminary data.</text>
</comment>
<evidence type="ECO:0000313" key="1">
    <source>
        <dbReference type="EMBL" id="MBA9077241.1"/>
    </source>
</evidence>